<accession>A0A502FYZ3</accession>
<evidence type="ECO:0000313" key="1">
    <source>
        <dbReference type="EMBL" id="TPG54256.1"/>
    </source>
</evidence>
<keyword evidence="2" id="KW-1185">Reference proteome</keyword>
<organism evidence="1 2">
    <name type="scientific">Sphingomonas glacialis</name>
    <dbReference type="NCBI Taxonomy" id="658225"/>
    <lineage>
        <taxon>Bacteria</taxon>
        <taxon>Pseudomonadati</taxon>
        <taxon>Pseudomonadota</taxon>
        <taxon>Alphaproteobacteria</taxon>
        <taxon>Sphingomonadales</taxon>
        <taxon>Sphingomonadaceae</taxon>
        <taxon>Sphingomonas</taxon>
    </lineage>
</organism>
<dbReference type="Proteomes" id="UP000319931">
    <property type="component" value="Unassembled WGS sequence"/>
</dbReference>
<dbReference type="AlphaFoldDB" id="A0A502FYZ3"/>
<dbReference type="OrthoDB" id="9809185at2"/>
<reference evidence="1 2" key="1">
    <citation type="journal article" date="2019" name="Environ. Microbiol.">
        <title>Species interactions and distinct microbial communities in high Arctic permafrost affected cryosols are associated with the CH4 and CO2 gas fluxes.</title>
        <authorList>
            <person name="Altshuler I."/>
            <person name="Hamel J."/>
            <person name="Turney S."/>
            <person name="Magnuson E."/>
            <person name="Levesque R."/>
            <person name="Greer C."/>
            <person name="Whyte L.G."/>
        </authorList>
    </citation>
    <scope>NUCLEOTIDE SEQUENCE [LARGE SCALE GENOMIC DNA]</scope>
    <source>
        <strain evidence="1 2">E6.1</strain>
    </source>
</reference>
<comment type="caution">
    <text evidence="1">The sequence shown here is derived from an EMBL/GenBank/DDBJ whole genome shotgun (WGS) entry which is preliminary data.</text>
</comment>
<dbReference type="Gene3D" id="3.90.180.10">
    <property type="entry name" value="Medium-chain alcohol dehydrogenases, catalytic domain"/>
    <property type="match status" value="1"/>
</dbReference>
<dbReference type="EMBL" id="RCZC01000002">
    <property type="protein sequence ID" value="TPG54256.1"/>
    <property type="molecule type" value="Genomic_DNA"/>
</dbReference>
<name>A0A502FYZ3_9SPHN</name>
<sequence length="59" mass="6648">MTEQYRAIRLERFAATFREAADIATLPLEAPRAGELSVRNHWCGINGIFDTQIARNAVD</sequence>
<proteinExistence type="predicted"/>
<gene>
    <name evidence="1" type="ORF">EAH76_06115</name>
</gene>
<dbReference type="RefSeq" id="WP_140849188.1">
    <property type="nucleotide sequence ID" value="NZ_RCZC01000002.1"/>
</dbReference>
<evidence type="ECO:0000313" key="2">
    <source>
        <dbReference type="Proteomes" id="UP000319931"/>
    </source>
</evidence>
<protein>
    <submittedName>
        <fullName evidence="1">Uncharacterized protein</fullName>
    </submittedName>
</protein>